<dbReference type="AlphaFoldDB" id="A0A564SDH2"/>
<reference evidence="1 2" key="1">
    <citation type="submission" date="2019-07" db="EMBL/GenBank/DDBJ databases">
        <authorList>
            <person name="Hibberd C M."/>
            <person name="Gehrig L. J."/>
            <person name="Chang H.-W."/>
            <person name="Venkatesh S."/>
        </authorList>
    </citation>
    <scope>NUCLEOTIDE SEQUENCE [LARGE SCALE GENOMIC DNA]</scope>
    <source>
        <strain evidence="1">Dorea_longicatena_SSTS_Bg7063</strain>
    </source>
</reference>
<dbReference type="Proteomes" id="UP000398619">
    <property type="component" value="Unassembled WGS sequence"/>
</dbReference>
<dbReference type="GeneID" id="93136569"/>
<evidence type="ECO:0000313" key="1">
    <source>
        <dbReference type="EMBL" id="VUW92630.1"/>
    </source>
</evidence>
<gene>
    <name evidence="1" type="ORF">DLSSTS7063_00439</name>
</gene>
<sequence length="47" mass="5288">MKHINIVIIDGVERDMATLSAEERAKIVNELNRVAVGYLGYQKEKTA</sequence>
<evidence type="ECO:0000313" key="2">
    <source>
        <dbReference type="Proteomes" id="UP000398619"/>
    </source>
</evidence>
<proteinExistence type="predicted"/>
<protein>
    <submittedName>
        <fullName evidence="1">Uncharacterized protein</fullName>
    </submittedName>
</protein>
<name>A0A564SDH2_9FIRM</name>
<dbReference type="RefSeq" id="WP_155115957.1">
    <property type="nucleotide sequence ID" value="NZ_CABHNM010000014.1"/>
</dbReference>
<accession>A0A564SDH2</accession>
<dbReference type="EMBL" id="CABHNM010000014">
    <property type="protein sequence ID" value="VUW92630.1"/>
    <property type="molecule type" value="Genomic_DNA"/>
</dbReference>
<organism evidence="1 2">
    <name type="scientific">Dorea longicatena</name>
    <dbReference type="NCBI Taxonomy" id="88431"/>
    <lineage>
        <taxon>Bacteria</taxon>
        <taxon>Bacillati</taxon>
        <taxon>Bacillota</taxon>
        <taxon>Clostridia</taxon>
        <taxon>Lachnospirales</taxon>
        <taxon>Lachnospiraceae</taxon>
        <taxon>Dorea</taxon>
    </lineage>
</organism>